<evidence type="ECO:0000256" key="6">
    <source>
        <dbReference type="ARBA" id="ARBA00023172"/>
    </source>
</evidence>
<evidence type="ECO:0000256" key="4">
    <source>
        <dbReference type="ARBA" id="ARBA00022833"/>
    </source>
</evidence>
<dbReference type="InterPro" id="IPR010095">
    <property type="entry name" value="Cas12f1-like_TNB"/>
</dbReference>
<feature type="domain" description="Cas12f1-like TNB" evidence="8">
    <location>
        <begin position="300"/>
        <end position="367"/>
    </location>
</feature>
<keyword evidence="3" id="KW-0479">Metal-binding</keyword>
<reference evidence="10" key="1">
    <citation type="journal article" date="2015" name="Nature">
        <title>Complex archaea that bridge the gap between prokaryotes and eukaryotes.</title>
        <authorList>
            <person name="Spang A."/>
            <person name="Saw J.H."/>
            <person name="Jorgensen S.L."/>
            <person name="Zaremba-Niedzwiedzka K."/>
            <person name="Martijn J."/>
            <person name="Lind A.E."/>
            <person name="van Eijk R."/>
            <person name="Schleper C."/>
            <person name="Guy L."/>
            <person name="Ettema T.J."/>
        </authorList>
    </citation>
    <scope>NUCLEOTIDE SEQUENCE</scope>
</reference>
<organism evidence="10">
    <name type="scientific">marine sediment metagenome</name>
    <dbReference type="NCBI Taxonomy" id="412755"/>
    <lineage>
        <taxon>unclassified sequences</taxon>
        <taxon>metagenomes</taxon>
        <taxon>ecological metagenomes</taxon>
    </lineage>
</organism>
<evidence type="ECO:0000313" key="10">
    <source>
        <dbReference type="EMBL" id="KKN35130.1"/>
    </source>
</evidence>
<evidence type="ECO:0000256" key="1">
    <source>
        <dbReference type="ARBA" id="ARBA00008761"/>
    </source>
</evidence>
<dbReference type="NCBIfam" id="NF040570">
    <property type="entry name" value="guided_TnpB"/>
    <property type="match status" value="1"/>
</dbReference>
<proteinExistence type="inferred from homology"/>
<keyword evidence="6" id="KW-0233">DNA recombination</keyword>
<name>A0A0F9PTY7_9ZZZZ</name>
<keyword evidence="2" id="KW-0815">Transposition</keyword>
<sequence length="425" mass="50650">MIRAFNVRIYPNKMQRNQIHKTIGCSRFIYNLMLNERREVYERFRDDKDALKKHTYKTEKQYKVELPFLKEADSIALQASREHLFEAYQNFFNGLKKGRKVGFPKFKSKKGKETYTTKQTNRNIKIDFERKKLKLPKLGWLRFNDKRVFSEKINHATIKKTKSNKYFVSLTLKAREDVKELQEVYEKDITAFDMSANNFLVNDLVKMENPRFYRLEQKKNKKLNKELSRKKKGSKNREKARLKIARHYDTIYNRKKDWTHKLSRKLADTFDAIILENLNMKGIQKFNSGLSKSVSLDFSWYQFTTYLKYKMEWLGKHFILVDRFFASSKLCSCCGWKNNNLTLRERVWTCLDCGSTHERDENASFNLREEGIRILKEDKYITIIHDDKTTVGTTGSHAFGDDVRPKEILQNLFGQFSRKKESITL</sequence>
<dbReference type="GO" id="GO:0046872">
    <property type="term" value="F:metal ion binding"/>
    <property type="evidence" value="ECO:0007669"/>
    <property type="project" value="UniProtKB-KW"/>
</dbReference>
<gene>
    <name evidence="10" type="ORF">LCGC14_0786740</name>
</gene>
<comment type="similarity">
    <text evidence="1">In the C-terminal section; belongs to the transposase 35 family.</text>
</comment>
<accession>A0A0F9PTY7</accession>
<dbReference type="InterPro" id="IPR001959">
    <property type="entry name" value="Transposase"/>
</dbReference>
<evidence type="ECO:0000256" key="5">
    <source>
        <dbReference type="ARBA" id="ARBA00023125"/>
    </source>
</evidence>
<evidence type="ECO:0008006" key="11">
    <source>
        <dbReference type="Google" id="ProtNLM"/>
    </source>
</evidence>
<evidence type="ECO:0000259" key="9">
    <source>
        <dbReference type="Pfam" id="PF12323"/>
    </source>
</evidence>
<feature type="domain" description="Transposase putative helix-turn-helix" evidence="9">
    <location>
        <begin position="1"/>
        <end position="43"/>
    </location>
</feature>
<keyword evidence="4" id="KW-0862">Zinc</keyword>
<dbReference type="Pfam" id="PF07282">
    <property type="entry name" value="Cas12f1-like_TNB"/>
    <property type="match status" value="1"/>
</dbReference>
<dbReference type="GO" id="GO:0032196">
    <property type="term" value="P:transposition"/>
    <property type="evidence" value="ECO:0007669"/>
    <property type="project" value="UniProtKB-KW"/>
</dbReference>
<dbReference type="AlphaFoldDB" id="A0A0F9PTY7"/>
<evidence type="ECO:0000259" key="7">
    <source>
        <dbReference type="Pfam" id="PF01385"/>
    </source>
</evidence>
<dbReference type="Pfam" id="PF12323">
    <property type="entry name" value="HTH_OrfB_IS605"/>
    <property type="match status" value="1"/>
</dbReference>
<keyword evidence="5" id="KW-0238">DNA-binding</keyword>
<evidence type="ECO:0000259" key="8">
    <source>
        <dbReference type="Pfam" id="PF07282"/>
    </source>
</evidence>
<dbReference type="Pfam" id="PF01385">
    <property type="entry name" value="OrfB_IS605"/>
    <property type="match status" value="1"/>
</dbReference>
<dbReference type="InterPro" id="IPR021027">
    <property type="entry name" value="Transposase_put_HTH"/>
</dbReference>
<feature type="domain" description="Probable transposase IS891/IS1136/IS1341" evidence="7">
    <location>
        <begin position="187"/>
        <end position="284"/>
    </location>
</feature>
<dbReference type="GO" id="GO:0003677">
    <property type="term" value="F:DNA binding"/>
    <property type="evidence" value="ECO:0007669"/>
    <property type="project" value="UniProtKB-KW"/>
</dbReference>
<dbReference type="EMBL" id="LAZR01002061">
    <property type="protein sequence ID" value="KKN35130.1"/>
    <property type="molecule type" value="Genomic_DNA"/>
</dbReference>
<evidence type="ECO:0000256" key="2">
    <source>
        <dbReference type="ARBA" id="ARBA00022578"/>
    </source>
</evidence>
<protein>
    <recommendedName>
        <fullName evidence="11">Transposase</fullName>
    </recommendedName>
</protein>
<evidence type="ECO:0000256" key="3">
    <source>
        <dbReference type="ARBA" id="ARBA00022723"/>
    </source>
</evidence>
<dbReference type="GO" id="GO:0006310">
    <property type="term" value="P:DNA recombination"/>
    <property type="evidence" value="ECO:0007669"/>
    <property type="project" value="UniProtKB-KW"/>
</dbReference>
<comment type="caution">
    <text evidence="10">The sequence shown here is derived from an EMBL/GenBank/DDBJ whole genome shotgun (WGS) entry which is preliminary data.</text>
</comment>